<protein>
    <submittedName>
        <fullName evidence="1">Uncharacterized protein</fullName>
    </submittedName>
</protein>
<evidence type="ECO:0000313" key="1">
    <source>
        <dbReference type="EMBL" id="KRG27655.1"/>
    </source>
</evidence>
<dbReference type="Proteomes" id="UP000051643">
    <property type="component" value="Unassembled WGS sequence"/>
</dbReference>
<gene>
    <name evidence="1" type="ORF">APR42_11350</name>
</gene>
<dbReference type="EMBL" id="LKTP01000035">
    <property type="protein sequence ID" value="KRG27655.1"/>
    <property type="molecule type" value="Genomic_DNA"/>
</dbReference>
<keyword evidence="2" id="KW-1185">Reference proteome</keyword>
<accession>A0A0Q9ZGA7</accession>
<reference evidence="1" key="1">
    <citation type="submission" date="2015-10" db="EMBL/GenBank/DDBJ databases">
        <title>Draft genome sequence of Salegentibacter mishustinae KCTC 12263.</title>
        <authorList>
            <person name="Lin W."/>
            <person name="Zheng Q."/>
        </authorList>
    </citation>
    <scope>NUCLEOTIDE SEQUENCE [LARGE SCALE GENOMIC DNA]</scope>
    <source>
        <strain evidence="1">KCTC 12263</strain>
    </source>
</reference>
<evidence type="ECO:0000313" key="2">
    <source>
        <dbReference type="Proteomes" id="UP000051643"/>
    </source>
</evidence>
<dbReference type="AlphaFoldDB" id="A0A0Q9ZGA7"/>
<organism evidence="1 2">
    <name type="scientific">Salegentibacter mishustinae</name>
    <dbReference type="NCBI Taxonomy" id="270918"/>
    <lineage>
        <taxon>Bacteria</taxon>
        <taxon>Pseudomonadati</taxon>
        <taxon>Bacteroidota</taxon>
        <taxon>Flavobacteriia</taxon>
        <taxon>Flavobacteriales</taxon>
        <taxon>Flavobacteriaceae</taxon>
        <taxon>Salegentibacter</taxon>
    </lineage>
</organism>
<name>A0A0Q9ZGA7_9FLAO</name>
<sequence>MTRDLTQRRMIINFETIPKGDFYWRLKYLIQALSHRNPEDETALTQLNTKKYCLEKEPEIFKFLAVFFLPIRVPALVGKGTFVMVPVSKNPT</sequence>
<comment type="caution">
    <text evidence="1">The sequence shown here is derived from an EMBL/GenBank/DDBJ whole genome shotgun (WGS) entry which is preliminary data.</text>
</comment>
<proteinExistence type="predicted"/>